<dbReference type="Gene3D" id="1.10.533.20">
    <property type="match status" value="1"/>
</dbReference>
<evidence type="ECO:0000256" key="1">
    <source>
        <dbReference type="ARBA" id="ARBA00022614"/>
    </source>
</evidence>
<evidence type="ECO:0000256" key="5">
    <source>
        <dbReference type="SAM" id="MobiDB-lite"/>
    </source>
</evidence>
<dbReference type="SUPFAM" id="SSF52540">
    <property type="entry name" value="P-loop containing nucleoside triphosphate hydrolases"/>
    <property type="match status" value="1"/>
</dbReference>
<reference evidence="8" key="2">
    <citation type="journal article" date="2013" name="Nat. Genet.">
        <title>The genome of the platyfish, Xiphophorus maculatus, provides insights into evolutionary adaptation and several complex traits.</title>
        <authorList>
            <person name="Schartl M."/>
            <person name="Walter R.B."/>
            <person name="Shen Y."/>
            <person name="Garcia T."/>
            <person name="Catchen J."/>
            <person name="Amores A."/>
            <person name="Braasch I."/>
            <person name="Chalopin D."/>
            <person name="Volff J.N."/>
            <person name="Lesch K.P."/>
            <person name="Bisazza A."/>
            <person name="Minx P."/>
            <person name="Hillier L."/>
            <person name="Wilson R.K."/>
            <person name="Fuerstenberg S."/>
            <person name="Boore J."/>
            <person name="Searle S."/>
            <person name="Postlethwait J.H."/>
            <person name="Warren W.C."/>
        </authorList>
    </citation>
    <scope>NUCLEOTIDE SEQUENCE [LARGE SCALE GENOMIC DNA]</scope>
    <source>
        <strain evidence="8">JP 163 A</strain>
    </source>
</reference>
<dbReference type="Proteomes" id="UP000002852">
    <property type="component" value="Unassembled WGS sequence"/>
</dbReference>
<dbReference type="SUPFAM" id="SSF52047">
    <property type="entry name" value="RNI-like"/>
    <property type="match status" value="2"/>
</dbReference>
<protein>
    <submittedName>
        <fullName evidence="7">Protein NLRC5-like</fullName>
    </submittedName>
</protein>
<dbReference type="PANTHER" id="PTHR47189">
    <property type="entry name" value="MHC CLASS II TRANSACTIVATOR"/>
    <property type="match status" value="1"/>
</dbReference>
<dbReference type="InterPro" id="IPR032675">
    <property type="entry name" value="LRR_dom_sf"/>
</dbReference>
<dbReference type="Pfam" id="PF05729">
    <property type="entry name" value="NACHT"/>
    <property type="match status" value="1"/>
</dbReference>
<dbReference type="InterPro" id="IPR007111">
    <property type="entry name" value="NACHT_NTPase"/>
</dbReference>
<reference evidence="8" key="1">
    <citation type="submission" date="2012-01" db="EMBL/GenBank/DDBJ databases">
        <authorList>
            <person name="Walter R."/>
            <person name="Schartl M."/>
            <person name="Warren W."/>
        </authorList>
    </citation>
    <scope>NUCLEOTIDE SEQUENCE [LARGE SCALE GENOMIC DNA]</scope>
    <source>
        <strain evidence="8">JP 163 A</strain>
    </source>
</reference>
<evidence type="ECO:0000256" key="2">
    <source>
        <dbReference type="ARBA" id="ARBA00022737"/>
    </source>
</evidence>
<dbReference type="InParanoid" id="M3ZUH0"/>
<evidence type="ECO:0000259" key="6">
    <source>
        <dbReference type="PROSITE" id="PS50837"/>
    </source>
</evidence>
<accession>M3ZUH0</accession>
<dbReference type="InterPro" id="IPR027417">
    <property type="entry name" value="P-loop_NTPase"/>
</dbReference>
<dbReference type="GO" id="GO:0045345">
    <property type="term" value="P:positive regulation of MHC class I biosynthetic process"/>
    <property type="evidence" value="ECO:0007669"/>
    <property type="project" value="TreeGrafter"/>
</dbReference>
<evidence type="ECO:0000256" key="3">
    <source>
        <dbReference type="ARBA" id="ARBA00022741"/>
    </source>
</evidence>
<organism evidence="7 8">
    <name type="scientific">Xiphophorus maculatus</name>
    <name type="common">Southern platyfish</name>
    <name type="synonym">Platypoecilus maculatus</name>
    <dbReference type="NCBI Taxonomy" id="8083"/>
    <lineage>
        <taxon>Eukaryota</taxon>
        <taxon>Metazoa</taxon>
        <taxon>Chordata</taxon>
        <taxon>Craniata</taxon>
        <taxon>Vertebrata</taxon>
        <taxon>Euteleostomi</taxon>
        <taxon>Actinopterygii</taxon>
        <taxon>Neopterygii</taxon>
        <taxon>Teleostei</taxon>
        <taxon>Neoteleostei</taxon>
        <taxon>Acanthomorphata</taxon>
        <taxon>Ovalentaria</taxon>
        <taxon>Atherinomorphae</taxon>
        <taxon>Cyprinodontiformes</taxon>
        <taxon>Poeciliidae</taxon>
        <taxon>Poeciliinae</taxon>
        <taxon>Xiphophorus</taxon>
    </lineage>
</organism>
<dbReference type="Pfam" id="PF13516">
    <property type="entry name" value="LRR_6"/>
    <property type="match status" value="6"/>
</dbReference>
<evidence type="ECO:0000256" key="4">
    <source>
        <dbReference type="ARBA" id="ARBA00022840"/>
    </source>
</evidence>
<keyword evidence="1" id="KW-0433">Leucine-rich repeat</keyword>
<name>M3ZUH0_XIPMA</name>
<dbReference type="Gene3D" id="3.40.50.300">
    <property type="entry name" value="P-loop containing nucleotide triphosphate hydrolases"/>
    <property type="match status" value="1"/>
</dbReference>
<dbReference type="InterPro" id="IPR041267">
    <property type="entry name" value="NLRP_HD2"/>
</dbReference>
<dbReference type="Ensembl" id="ENSXMAT00000005869.2">
    <property type="protein sequence ID" value="ENSXMAP00000005863.2"/>
    <property type="gene ID" value="ENSXMAG00000005847.2"/>
</dbReference>
<dbReference type="STRING" id="8083.ENSXMAP00000005863"/>
<feature type="compositionally biased region" description="Polar residues" evidence="5">
    <location>
        <begin position="477"/>
        <end position="487"/>
    </location>
</feature>
<sequence length="1581" mass="174863">MDEELDPDDGNPNSVLAQEYSELVAILRCQLDSVIMQLIQTVPGGAVGLNRQTTGGSAAPSDHIEAMLQYFRRANTAECSNFLQTVCLLCEGIPMHLESKLISVAGYASSSVTDQQPLTPPAEEQLTKRPRIDYWEQYKAEAAGSLQRRWKRLSEGLLKDVQPDKIWVSIRTANRVRDRPDQTPSSAERGGRTPEPDGDDGWPESRLTLESFLQGCTGKVTVLAGQPGSGKTLVMSFIGEQWTKGLGPIPSSHLFVLLEFRQLNLLSDPLSLSELLFHHYLPPDGDNEAKQAVVDYLLSNPEQSCWVLDGYDEFQNKLKRHRVQNARLDSEKPLPVAELISGLLSRQLLAGSTVLVTSRVRDVVDLDGLSDKVGQLLPWDHREVKECVNNFFSAKDGKLAADAAEILFSSRHLLAMSSLPALCNICCVFLQHLLHRHAEKIKMPGAKGVEVKKKRLEMKKKDAQTPDETGDNESRSQKAQHGGNSEETLTDGAKSRSTFSFTAAQIPATQTQIYLAAVAAFLSRHPDRTGGNDAAETSGFSESLPAAELCELSRLAWRGLEESRIIFLDEEVHLQTLESSIKSGLFSQVEVRGRDGVVVNAYCFLHLTVQEFLAALRIMTSTDVSDADLKKRFSLKTRWTTKSDQKTVFTDSLYLYVCGLASLDCTPALEVVAKATGLKAAQNWVQKRQALVIKLLKTLCQSATLTGPKILQLCHCVQESQNQQLAQLVVSVRPTLELRNFWLLPSDIEALAFVVNSVGTKGVGLDFGACSMELECLDTLSRCQYIHYLSFRSRKYGDKFAEKLSSVLPRFTALRKLEFCGASLSSAGAASLASGLQNCSSVTELNFSDNNLQDEGIRCIADVLAKLQNLTSVKLGRNNTSLEAAECLVKHVSSCSNIQQVHAEFFFIRLLNQKWTKSGMQNLAKSLARCPSLSELDLSGGEWDEETLKMLIQFVPSFSITERIILNDSCSSVQSVVILAALLSDCPSVLEMNIRLQDPVQVSVVFSVGREKSANVSSKKLCLSCCNLQPIDLERVWKSLGASSDLSDLDLSCNKLGDKGLKKLLDFLPHLSKIQRVDFSGNDVGVDGVVMLADALCSSNRLTHVYIRKTLLEFVFVFFRIDRRSLTASDVNKVCRKLVQCRTSLELEFTQCSFAEKSIENLLRVLPKMSTLQRLNVSNSILSTFDALTLISCFPGNQRVSSVELRYCFSRPPRRQCMKVFLYFYALNQILLQTRQLSYLEYKPQLISQPRNYNVILILLTHLNKLIYCFFRFSLSGNQLEDEGVRRLLESLPNIRVSSFINLSKNSLSQQGALHVATTLCTCTNVSAVEVSLGEDERCLIWFTQKGGGEKTLSVSNSSVEGAKLLCSFLPSLPNLTSLSVFTRFFSSSLSKNLVSDPSGEKLLEALSGCRHLEELHLSSNHIGDLTAARMALVLPSMSRLSVLDISENHVGNEGLFSLSRAIMSLKNLRKIHLTSVGNSELSAVAASLSHCPFIEDVGFGWNNCEDAVALELANVLPVCHDLTRIDLECNSVSAAGVEALVRALRCCPALQVIRLWRNKVSGSEALRFSQMERRLNFSST</sequence>
<dbReference type="Gene3D" id="3.80.10.10">
    <property type="entry name" value="Ribonuclease Inhibitor"/>
    <property type="match status" value="7"/>
</dbReference>
<reference evidence="7" key="4">
    <citation type="submission" date="2025-09" db="UniProtKB">
        <authorList>
            <consortium name="Ensembl"/>
        </authorList>
    </citation>
    <scope>IDENTIFICATION</scope>
    <source>
        <strain evidence="7">JP 163 A</strain>
    </source>
</reference>
<feature type="region of interest" description="Disordered" evidence="5">
    <location>
        <begin position="452"/>
        <end position="492"/>
    </location>
</feature>
<dbReference type="OMA" id="XESSLER"/>
<keyword evidence="4" id="KW-0067">ATP-binding</keyword>
<evidence type="ECO:0000313" key="7">
    <source>
        <dbReference type="Ensembl" id="ENSXMAP00000005863.2"/>
    </source>
</evidence>
<dbReference type="GO" id="GO:0045348">
    <property type="term" value="P:positive regulation of MHC class II biosynthetic process"/>
    <property type="evidence" value="ECO:0007669"/>
    <property type="project" value="TreeGrafter"/>
</dbReference>
<dbReference type="GO" id="GO:0045944">
    <property type="term" value="P:positive regulation of transcription by RNA polymerase II"/>
    <property type="evidence" value="ECO:0007669"/>
    <property type="project" value="TreeGrafter"/>
</dbReference>
<feature type="region of interest" description="Disordered" evidence="5">
    <location>
        <begin position="172"/>
        <end position="204"/>
    </location>
</feature>
<dbReference type="FunCoup" id="M3ZUH0">
    <property type="interactions" value="608"/>
</dbReference>
<dbReference type="Pfam" id="PF17776">
    <property type="entry name" value="NLRC4_HD2"/>
    <property type="match status" value="1"/>
</dbReference>
<dbReference type="GO" id="GO:0005524">
    <property type="term" value="F:ATP binding"/>
    <property type="evidence" value="ECO:0007669"/>
    <property type="project" value="UniProtKB-KW"/>
</dbReference>
<proteinExistence type="predicted"/>
<keyword evidence="8" id="KW-1185">Reference proteome</keyword>
<dbReference type="PANTHER" id="PTHR47189:SF1">
    <property type="entry name" value="MHC CLASS II TRANSACTIVATOR"/>
    <property type="match status" value="1"/>
</dbReference>
<feature type="domain" description="NACHT" evidence="6">
    <location>
        <begin position="219"/>
        <end position="359"/>
    </location>
</feature>
<keyword evidence="2" id="KW-0677">Repeat</keyword>
<dbReference type="eggNOG" id="KOG4308">
    <property type="taxonomic scope" value="Eukaryota"/>
</dbReference>
<keyword evidence="3" id="KW-0547">Nucleotide-binding</keyword>
<dbReference type="HOGENOM" id="CLU_002522_1_0_1"/>
<evidence type="ECO:0000313" key="8">
    <source>
        <dbReference type="Proteomes" id="UP000002852"/>
    </source>
</evidence>
<reference evidence="7" key="3">
    <citation type="submission" date="2025-08" db="UniProtKB">
        <authorList>
            <consortium name="Ensembl"/>
        </authorList>
    </citation>
    <scope>IDENTIFICATION</scope>
    <source>
        <strain evidence="7">JP 163 A</strain>
    </source>
</reference>
<dbReference type="GeneTree" id="ENSGT00940000160652"/>
<dbReference type="PROSITE" id="PS50837">
    <property type="entry name" value="NACHT"/>
    <property type="match status" value="1"/>
</dbReference>
<dbReference type="SMART" id="SM00368">
    <property type="entry name" value="LRR_RI"/>
    <property type="match status" value="8"/>
</dbReference>
<dbReference type="InterPro" id="IPR001611">
    <property type="entry name" value="Leu-rich_rpt"/>
</dbReference>